<dbReference type="OrthoDB" id="9997229at2759"/>
<dbReference type="InterPro" id="IPR001320">
    <property type="entry name" value="Iontro_rcpt_C"/>
</dbReference>
<evidence type="ECO:0000256" key="8">
    <source>
        <dbReference type="ARBA" id="ARBA00023170"/>
    </source>
</evidence>
<feature type="transmembrane region" description="Helical" evidence="12">
    <location>
        <begin position="377"/>
        <end position="399"/>
    </location>
</feature>
<protein>
    <submittedName>
        <fullName evidence="15">DgyrCDS12882</fullName>
    </submittedName>
</protein>
<dbReference type="InterPro" id="IPR019594">
    <property type="entry name" value="Glu/Gly-bd"/>
</dbReference>
<evidence type="ECO:0000256" key="3">
    <source>
        <dbReference type="ARBA" id="ARBA00022475"/>
    </source>
</evidence>
<dbReference type="EMBL" id="CAJFCJ010000022">
    <property type="protein sequence ID" value="CAD5124613.1"/>
    <property type="molecule type" value="Genomic_DNA"/>
</dbReference>
<evidence type="ECO:0000313" key="16">
    <source>
        <dbReference type="Proteomes" id="UP000549394"/>
    </source>
</evidence>
<sequence>MKLRIATKSWPAYSAWNENIGNFEGLSIELLKYVMNDLNFTTEKIQTPEDDKWGSLENNTWNGLIKMLMDNKTDAVFAPLTPLKDRQDVMDFSLPYHFVRPMLIFKNHLHENNSNERGEFFFLQPFSNITWILICVSVAVMGFLLMALEKQKSYIFSTEHLFFLGTLFNQGGGYGINSKGYVRIILSGWWIFSITMVAFFSGKIIADLAVYKAKYPFDTLEDLVYSKDYTLITLGDAAYESLLKNSKSWTYQALWAKIAKAARDNPDVRHTDEKVIIQLVLNGGYVFLTGGYEPIINNHPELSIKNMGISFSTYNVGVQKNSYYNVLMSNSILKAQHSGMIGKWKKQFLSTPKLKIFEKTRFKSTISRVSLRDIAHIFYIVILNISASLLTLVLEILLVKLKYYNKYK</sequence>
<keyword evidence="6" id="KW-0406">Ion transport</keyword>
<gene>
    <name evidence="15" type="ORF">DGYR_LOCUS12128</name>
</gene>
<dbReference type="PANTHER" id="PTHR42643">
    <property type="entry name" value="IONOTROPIC RECEPTOR 20A-RELATED"/>
    <property type="match status" value="1"/>
</dbReference>
<evidence type="ECO:0000256" key="7">
    <source>
        <dbReference type="ARBA" id="ARBA00023136"/>
    </source>
</evidence>
<feature type="transmembrane region" description="Helical" evidence="12">
    <location>
        <begin position="129"/>
        <end position="148"/>
    </location>
</feature>
<name>A0A7I8W904_9ANNE</name>
<keyword evidence="11" id="KW-0407">Ion channel</keyword>
<dbReference type="PANTHER" id="PTHR42643:SF24">
    <property type="entry name" value="IONOTROPIC RECEPTOR 60A"/>
    <property type="match status" value="1"/>
</dbReference>
<feature type="domain" description="Ionotropic glutamate receptor L-glutamate and glycine-binding" evidence="14">
    <location>
        <begin position="12"/>
        <end position="70"/>
    </location>
</feature>
<feature type="transmembrane region" description="Helical" evidence="12">
    <location>
        <begin position="189"/>
        <end position="210"/>
    </location>
</feature>
<evidence type="ECO:0000256" key="12">
    <source>
        <dbReference type="SAM" id="Phobius"/>
    </source>
</evidence>
<evidence type="ECO:0000256" key="5">
    <source>
        <dbReference type="ARBA" id="ARBA00022989"/>
    </source>
</evidence>
<evidence type="ECO:0000256" key="2">
    <source>
        <dbReference type="ARBA" id="ARBA00022448"/>
    </source>
</evidence>
<evidence type="ECO:0000256" key="6">
    <source>
        <dbReference type="ARBA" id="ARBA00023065"/>
    </source>
</evidence>
<proteinExistence type="predicted"/>
<comment type="caution">
    <text evidence="15">The sequence shown here is derived from an EMBL/GenBank/DDBJ whole genome shotgun (WGS) entry which is preliminary data.</text>
</comment>
<evidence type="ECO:0000256" key="9">
    <source>
        <dbReference type="ARBA" id="ARBA00023180"/>
    </source>
</evidence>
<dbReference type="Pfam" id="PF10613">
    <property type="entry name" value="Lig_chan-Glu_bd"/>
    <property type="match status" value="1"/>
</dbReference>
<keyword evidence="4 12" id="KW-0812">Transmembrane</keyword>
<evidence type="ECO:0000259" key="13">
    <source>
        <dbReference type="SMART" id="SM00079"/>
    </source>
</evidence>
<dbReference type="GO" id="GO:0050906">
    <property type="term" value="P:detection of stimulus involved in sensory perception"/>
    <property type="evidence" value="ECO:0007669"/>
    <property type="project" value="UniProtKB-ARBA"/>
</dbReference>
<dbReference type="InterPro" id="IPR052192">
    <property type="entry name" value="Insect_Ionotropic_Sensory_Rcpt"/>
</dbReference>
<reference evidence="15 16" key="1">
    <citation type="submission" date="2020-08" db="EMBL/GenBank/DDBJ databases">
        <authorList>
            <person name="Hejnol A."/>
        </authorList>
    </citation>
    <scope>NUCLEOTIDE SEQUENCE [LARGE SCALE GENOMIC DNA]</scope>
</reference>
<keyword evidence="3" id="KW-1003">Cell membrane</keyword>
<keyword evidence="2" id="KW-0813">Transport</keyword>
<keyword evidence="16" id="KW-1185">Reference proteome</keyword>
<dbReference type="SMART" id="SM00918">
    <property type="entry name" value="Lig_chan-Glu_bd"/>
    <property type="match status" value="1"/>
</dbReference>
<dbReference type="SUPFAM" id="SSF53850">
    <property type="entry name" value="Periplasmic binding protein-like II"/>
    <property type="match status" value="1"/>
</dbReference>
<dbReference type="GO" id="GO:0005886">
    <property type="term" value="C:plasma membrane"/>
    <property type="evidence" value="ECO:0007669"/>
    <property type="project" value="UniProtKB-SubCell"/>
</dbReference>
<accession>A0A7I8W904</accession>
<evidence type="ECO:0000256" key="1">
    <source>
        <dbReference type="ARBA" id="ARBA00004651"/>
    </source>
</evidence>
<keyword evidence="7 12" id="KW-0472">Membrane</keyword>
<keyword evidence="5 12" id="KW-1133">Transmembrane helix</keyword>
<dbReference type="Proteomes" id="UP000549394">
    <property type="component" value="Unassembled WGS sequence"/>
</dbReference>
<feature type="domain" description="Ionotropic glutamate receptor C-terminal" evidence="13">
    <location>
        <begin position="2"/>
        <end position="351"/>
    </location>
</feature>
<keyword evidence="8" id="KW-0675">Receptor</keyword>
<organism evidence="15 16">
    <name type="scientific">Dimorphilus gyrociliatus</name>
    <dbReference type="NCBI Taxonomy" id="2664684"/>
    <lineage>
        <taxon>Eukaryota</taxon>
        <taxon>Metazoa</taxon>
        <taxon>Spiralia</taxon>
        <taxon>Lophotrochozoa</taxon>
        <taxon>Annelida</taxon>
        <taxon>Polychaeta</taxon>
        <taxon>Polychaeta incertae sedis</taxon>
        <taxon>Dinophilidae</taxon>
        <taxon>Dimorphilus</taxon>
    </lineage>
</organism>
<evidence type="ECO:0000313" key="15">
    <source>
        <dbReference type="EMBL" id="CAD5124613.1"/>
    </source>
</evidence>
<dbReference type="SMART" id="SM00079">
    <property type="entry name" value="PBPe"/>
    <property type="match status" value="1"/>
</dbReference>
<dbReference type="Gene3D" id="1.10.287.70">
    <property type="match status" value="1"/>
</dbReference>
<evidence type="ECO:0000256" key="11">
    <source>
        <dbReference type="ARBA" id="ARBA00023303"/>
    </source>
</evidence>
<dbReference type="AlphaFoldDB" id="A0A7I8W904"/>
<dbReference type="Gene3D" id="3.40.190.10">
    <property type="entry name" value="Periplasmic binding protein-like II"/>
    <property type="match status" value="1"/>
</dbReference>
<keyword evidence="10" id="KW-1071">Ligand-gated ion channel</keyword>
<evidence type="ECO:0000256" key="4">
    <source>
        <dbReference type="ARBA" id="ARBA00022692"/>
    </source>
</evidence>
<dbReference type="GO" id="GO:0015276">
    <property type="term" value="F:ligand-gated monoatomic ion channel activity"/>
    <property type="evidence" value="ECO:0007669"/>
    <property type="project" value="InterPro"/>
</dbReference>
<dbReference type="Pfam" id="PF00060">
    <property type="entry name" value="Lig_chan"/>
    <property type="match status" value="1"/>
</dbReference>
<comment type="subcellular location">
    <subcellularLocation>
        <location evidence="1">Cell membrane</location>
        <topology evidence="1">Multi-pass membrane protein</topology>
    </subcellularLocation>
</comment>
<evidence type="ECO:0000256" key="10">
    <source>
        <dbReference type="ARBA" id="ARBA00023286"/>
    </source>
</evidence>
<keyword evidence="9" id="KW-0325">Glycoprotein</keyword>
<evidence type="ECO:0000259" key="14">
    <source>
        <dbReference type="SMART" id="SM00918"/>
    </source>
</evidence>